<keyword evidence="4" id="KW-1185">Reference proteome</keyword>
<comment type="similarity">
    <text evidence="1">Belongs to the peptidase S49 family.</text>
</comment>
<gene>
    <name evidence="3" type="ORF">N5A56_000145</name>
</gene>
<dbReference type="PANTHER" id="PTHR42987:SF4">
    <property type="entry name" value="PROTEASE SOHB-RELATED"/>
    <property type="match status" value="1"/>
</dbReference>
<dbReference type="InterPro" id="IPR002142">
    <property type="entry name" value="Peptidase_S49"/>
</dbReference>
<dbReference type="RefSeq" id="WP_265726975.1">
    <property type="nucleotide sequence ID" value="NZ_JAOSLC020000001.1"/>
</dbReference>
<evidence type="ECO:0000313" key="4">
    <source>
        <dbReference type="Proteomes" id="UP001151478"/>
    </source>
</evidence>
<dbReference type="Proteomes" id="UP001151478">
    <property type="component" value="Unassembled WGS sequence"/>
</dbReference>
<organism evidence="3 4">
    <name type="scientific">Polaribacter ponticola</name>
    <dbReference type="NCBI Taxonomy" id="2978475"/>
    <lineage>
        <taxon>Bacteria</taxon>
        <taxon>Pseudomonadati</taxon>
        <taxon>Bacteroidota</taxon>
        <taxon>Flavobacteriia</taxon>
        <taxon>Flavobacteriales</taxon>
        <taxon>Flavobacteriaceae</taxon>
    </lineage>
</organism>
<comment type="caution">
    <text evidence="3">The sequence shown here is derived from an EMBL/GenBank/DDBJ whole genome shotgun (WGS) entry which is preliminary data.</text>
</comment>
<reference evidence="3" key="1">
    <citation type="submission" date="2023-02" db="EMBL/GenBank/DDBJ databases">
        <title>Polaribacter ponticola sp. nov., isolated from seawater.</title>
        <authorList>
            <person name="Baek J.H."/>
            <person name="Kim J.M."/>
            <person name="Choi D.G."/>
            <person name="Jeon C.O."/>
        </authorList>
    </citation>
    <scope>NUCLEOTIDE SEQUENCE</scope>
    <source>
        <strain evidence="3">MSW5</strain>
    </source>
</reference>
<dbReference type="InterPro" id="IPR029045">
    <property type="entry name" value="ClpP/crotonase-like_dom_sf"/>
</dbReference>
<sequence length="440" mass="47553">MNLNNLHSLITGRWFIDKAYSQSLLPSLYSILNGKLTFSAPDKPTLEAFIFSANKSLVSASSFDNETNKDNYVLVVSLKNPIYKYNQECGPRGTKSKQQIMYRYESDPNCKGIVLDIDSGGGQVSGTPEFHDFIKNYSKPVVAYTDGMMCSAAYYIGSAAKHIVANKRADAIGSIGTMIHFVDMTGYYEKKGAKVITEYATKSTNKNKDFQDLLDGNPEGYIKNQLDPITETFHADMNSARPNLNGEVLSGGTYNAEVSLNNGLIDEIGTLQTAIDKVFSLAKSNKNNTQLNNSKKNPMSKLNVPLIEAVIGASFSEGETENGIFLTEEQATALENRLSENDTAIATAETEATTSSERITELEATNTTVTTAIQNALATAEVEGSATMSNEEGITALSNLVAEYGGKDGAVATQPLNKTDNDNTETTVVSGVDISQAMNN</sequence>
<feature type="domain" description="Peptidase S49" evidence="2">
    <location>
        <begin position="137"/>
        <end position="282"/>
    </location>
</feature>
<evidence type="ECO:0000259" key="2">
    <source>
        <dbReference type="Pfam" id="PF01343"/>
    </source>
</evidence>
<name>A0ABT5S497_9FLAO</name>
<evidence type="ECO:0000313" key="3">
    <source>
        <dbReference type="EMBL" id="MDD7912937.1"/>
    </source>
</evidence>
<dbReference type="Pfam" id="PF01343">
    <property type="entry name" value="Peptidase_S49"/>
    <property type="match status" value="1"/>
</dbReference>
<evidence type="ECO:0000256" key="1">
    <source>
        <dbReference type="ARBA" id="ARBA00008683"/>
    </source>
</evidence>
<protein>
    <submittedName>
        <fullName evidence="3">S49 family peptidase</fullName>
    </submittedName>
</protein>
<proteinExistence type="inferred from homology"/>
<dbReference type="SUPFAM" id="SSF52096">
    <property type="entry name" value="ClpP/crotonase"/>
    <property type="match status" value="1"/>
</dbReference>
<dbReference type="PANTHER" id="PTHR42987">
    <property type="entry name" value="PEPTIDASE S49"/>
    <property type="match status" value="1"/>
</dbReference>
<dbReference type="Gene3D" id="3.90.226.10">
    <property type="entry name" value="2-enoyl-CoA Hydratase, Chain A, domain 1"/>
    <property type="match status" value="1"/>
</dbReference>
<dbReference type="EMBL" id="JAOSLC020000001">
    <property type="protein sequence ID" value="MDD7912937.1"/>
    <property type="molecule type" value="Genomic_DNA"/>
</dbReference>
<accession>A0ABT5S497</accession>